<sequence length="231" mass="24574">METIVFAGPSTYGLDLAPRYNFSIRPPAAAGDILTATHEGARRIGLIDGLYGDCAAVWHKEILYALSQGVAVFGAASMGALRAAECEAFGMTGIGEIFQSYQSGDRVSDADVAVSHAPRELGYRPVTIALVDAEATIEGLSASMEPAGTASLMEAARALHFSGRTWKSIAGKAGFGIEMARTLAENARSVKRADALELLETLRDDPLPGLQPVGWSLQNTIFFQNLADRLR</sequence>
<feature type="domain" description="TfuA-like core" evidence="1">
    <location>
        <begin position="48"/>
        <end position="165"/>
    </location>
</feature>
<reference evidence="2 3" key="1">
    <citation type="submission" date="2020-02" db="EMBL/GenBank/DDBJ databases">
        <title>Genome sequence of the type strain CCBAU10050 of Rhizobium daejeonense.</title>
        <authorList>
            <person name="Gao J."/>
            <person name="Sun J."/>
        </authorList>
    </citation>
    <scope>NUCLEOTIDE SEQUENCE [LARGE SCALE GENOMIC DNA]</scope>
    <source>
        <strain evidence="2 3">CCBAU10050</strain>
    </source>
</reference>
<dbReference type="RefSeq" id="WP_163897482.1">
    <property type="nucleotide sequence ID" value="NZ_CP048424.1"/>
</dbReference>
<dbReference type="EMBL" id="JAAKZH010000008">
    <property type="protein sequence ID" value="NGO65996.1"/>
    <property type="molecule type" value="Genomic_DNA"/>
</dbReference>
<dbReference type="InterPro" id="IPR012924">
    <property type="entry name" value="TfuA_core"/>
</dbReference>
<name>A0A6M1SGY6_9HYPH</name>
<dbReference type="AlphaFoldDB" id="A0A6M1SGY6"/>
<organism evidence="2 3">
    <name type="scientific">Rhizobium daejeonense</name>
    <dbReference type="NCBI Taxonomy" id="240521"/>
    <lineage>
        <taxon>Bacteria</taxon>
        <taxon>Pseudomonadati</taxon>
        <taxon>Pseudomonadota</taxon>
        <taxon>Alphaproteobacteria</taxon>
        <taxon>Hyphomicrobiales</taxon>
        <taxon>Rhizobiaceae</taxon>
        <taxon>Rhizobium/Agrobacterium group</taxon>
        <taxon>Rhizobium</taxon>
    </lineage>
</organism>
<comment type="caution">
    <text evidence="2">The sequence shown here is derived from an EMBL/GenBank/DDBJ whole genome shotgun (WGS) entry which is preliminary data.</text>
</comment>
<proteinExistence type="predicted"/>
<accession>A0A6M1SGY6</accession>
<gene>
    <name evidence="2" type="ORF">G6N76_20235</name>
</gene>
<evidence type="ECO:0000313" key="3">
    <source>
        <dbReference type="Proteomes" id="UP000477849"/>
    </source>
</evidence>
<evidence type="ECO:0000259" key="1">
    <source>
        <dbReference type="Pfam" id="PF07812"/>
    </source>
</evidence>
<keyword evidence="3" id="KW-1185">Reference proteome</keyword>
<evidence type="ECO:0000313" key="2">
    <source>
        <dbReference type="EMBL" id="NGO65996.1"/>
    </source>
</evidence>
<dbReference type="Pfam" id="PF07812">
    <property type="entry name" value="TfuA"/>
    <property type="match status" value="1"/>
</dbReference>
<dbReference type="Proteomes" id="UP000477849">
    <property type="component" value="Unassembled WGS sequence"/>
</dbReference>
<protein>
    <submittedName>
        <fullName evidence="2">TfuA-like core domain-containing protein</fullName>
    </submittedName>
</protein>